<evidence type="ECO:0008006" key="3">
    <source>
        <dbReference type="Google" id="ProtNLM"/>
    </source>
</evidence>
<dbReference type="EMBL" id="BKCJ010004586">
    <property type="protein sequence ID" value="GEU61930.1"/>
    <property type="molecule type" value="Genomic_DNA"/>
</dbReference>
<feature type="region of interest" description="Disordered" evidence="1">
    <location>
        <begin position="105"/>
        <end position="137"/>
    </location>
</feature>
<feature type="compositionally biased region" description="Basic and acidic residues" evidence="1">
    <location>
        <begin position="72"/>
        <end position="85"/>
    </location>
</feature>
<comment type="caution">
    <text evidence="2">The sequence shown here is derived from an EMBL/GenBank/DDBJ whole genome shotgun (WGS) entry which is preliminary data.</text>
</comment>
<gene>
    <name evidence="2" type="ORF">Tci_033908</name>
</gene>
<organism evidence="2">
    <name type="scientific">Tanacetum cinerariifolium</name>
    <name type="common">Dalmatian daisy</name>
    <name type="synonym">Chrysanthemum cinerariifolium</name>
    <dbReference type="NCBI Taxonomy" id="118510"/>
    <lineage>
        <taxon>Eukaryota</taxon>
        <taxon>Viridiplantae</taxon>
        <taxon>Streptophyta</taxon>
        <taxon>Embryophyta</taxon>
        <taxon>Tracheophyta</taxon>
        <taxon>Spermatophyta</taxon>
        <taxon>Magnoliopsida</taxon>
        <taxon>eudicotyledons</taxon>
        <taxon>Gunneridae</taxon>
        <taxon>Pentapetalae</taxon>
        <taxon>asterids</taxon>
        <taxon>campanulids</taxon>
        <taxon>Asterales</taxon>
        <taxon>Asteraceae</taxon>
        <taxon>Asteroideae</taxon>
        <taxon>Anthemideae</taxon>
        <taxon>Anthemidinae</taxon>
        <taxon>Tanacetum</taxon>
    </lineage>
</organism>
<evidence type="ECO:0000256" key="1">
    <source>
        <dbReference type="SAM" id="MobiDB-lite"/>
    </source>
</evidence>
<feature type="region of interest" description="Disordered" evidence="1">
    <location>
        <begin position="56"/>
        <end position="85"/>
    </location>
</feature>
<reference evidence="2" key="1">
    <citation type="journal article" date="2019" name="Sci. Rep.">
        <title>Draft genome of Tanacetum cinerariifolium, the natural source of mosquito coil.</title>
        <authorList>
            <person name="Yamashiro T."/>
            <person name="Shiraishi A."/>
            <person name="Satake H."/>
            <person name="Nakayama K."/>
        </authorList>
    </citation>
    <scope>NUCLEOTIDE SEQUENCE</scope>
</reference>
<name>A0A6L2LLC6_TANCI</name>
<protein>
    <recommendedName>
        <fullName evidence="3">Integrase, catalytic region, zinc finger, CCHC-type, peptidase aspartic, catalytic</fullName>
    </recommendedName>
</protein>
<sequence>MTTLTTTTNNSKMHNDIMATSFKDHPPMLAIGRYAQWQSRFMRYVDTKPNSKELKLRKEEVKPVTPPSVLASDKDSDKEHAQRDKKIQKSLALNAKHFKNIYKPTNNNLRTASNTKNKNRNTSLRNKNDNQTGQFVNQRMECRKPKRVKDYAYHKEKMMLCNQEEKSMPLRSTFDAEPLENVQSDDDYNVFANERQHYEQPESINDTNVVETVDSNVISDSLDMCDNEGKDDQNAEEYEDERVVLDNLIANLKLATMKTKRFKSN</sequence>
<dbReference type="AlphaFoldDB" id="A0A6L2LLC6"/>
<proteinExistence type="predicted"/>
<evidence type="ECO:0000313" key="2">
    <source>
        <dbReference type="EMBL" id="GEU61930.1"/>
    </source>
</evidence>
<accession>A0A6L2LLC6</accession>